<dbReference type="GO" id="GO:0003677">
    <property type="term" value="F:DNA binding"/>
    <property type="evidence" value="ECO:0007669"/>
    <property type="project" value="UniProtKB-KW"/>
</dbReference>
<protein>
    <recommendedName>
        <fullName evidence="7">LysR family transcriptional regulator</fullName>
    </recommendedName>
</protein>
<reference evidence="5 6" key="1">
    <citation type="submission" date="2014-01" db="EMBL/GenBank/DDBJ databases">
        <authorList>
            <person name="Durkin A.S."/>
            <person name="McCorrison J."/>
            <person name="Torralba M."/>
            <person name="Gillis M."/>
            <person name="Haft D.H."/>
            <person name="Methe B."/>
            <person name="Sutton G."/>
            <person name="Nelson K.E."/>
        </authorList>
    </citation>
    <scope>NUCLEOTIDE SEQUENCE [LARGE SCALE GENOMIC DNA]</scope>
    <source>
        <strain evidence="5 6">205/92</strain>
    </source>
</reference>
<comment type="similarity">
    <text evidence="1">Belongs to the LysR transcriptional regulatory family.</text>
</comment>
<dbReference type="EMBL" id="JALD01000054">
    <property type="protein sequence ID" value="EUD10198.1"/>
    <property type="molecule type" value="Genomic_DNA"/>
</dbReference>
<evidence type="ECO:0000256" key="2">
    <source>
        <dbReference type="ARBA" id="ARBA00023015"/>
    </source>
</evidence>
<sequence length="119" mass="13920">MDDLIAALTGHYLPLGLVQQHPQGKMDLANWLSHPHILVSMKPFDANEIDHQLQLSHQQRRIAVTVPYWQIYNIYASTDLDFQMVWHQRSDANKALEWLRRIIVEQLKDEGELYGENSD</sequence>
<accession>A0AAV3M311</accession>
<dbReference type="PANTHER" id="PTHR30118">
    <property type="entry name" value="HTH-TYPE TRANSCRIPTIONAL REGULATOR LEUO-RELATED"/>
    <property type="match status" value="1"/>
</dbReference>
<dbReference type="RefSeq" id="WP_036962950.1">
    <property type="nucleotide sequence ID" value="NZ_JALD01000054.1"/>
</dbReference>
<keyword evidence="2" id="KW-0805">Transcription regulation</keyword>
<name>A0AAV3M311_9GAMM</name>
<keyword evidence="4" id="KW-0804">Transcription</keyword>
<organism evidence="5 6">
    <name type="scientific">Providencia alcalifaciens 205/92</name>
    <dbReference type="NCBI Taxonomy" id="1256988"/>
    <lineage>
        <taxon>Bacteria</taxon>
        <taxon>Pseudomonadati</taxon>
        <taxon>Pseudomonadota</taxon>
        <taxon>Gammaproteobacteria</taxon>
        <taxon>Enterobacterales</taxon>
        <taxon>Morganellaceae</taxon>
        <taxon>Providencia</taxon>
    </lineage>
</organism>
<evidence type="ECO:0000313" key="6">
    <source>
        <dbReference type="Proteomes" id="UP000022311"/>
    </source>
</evidence>
<dbReference type="InterPro" id="IPR050389">
    <property type="entry name" value="LysR-type_TF"/>
</dbReference>
<evidence type="ECO:0000256" key="4">
    <source>
        <dbReference type="ARBA" id="ARBA00023163"/>
    </source>
</evidence>
<comment type="caution">
    <text evidence="5">The sequence shown here is derived from an EMBL/GenBank/DDBJ whole genome shotgun (WGS) entry which is preliminary data.</text>
</comment>
<dbReference type="PANTHER" id="PTHR30118:SF15">
    <property type="entry name" value="TRANSCRIPTIONAL REGULATORY PROTEIN"/>
    <property type="match status" value="1"/>
</dbReference>
<evidence type="ECO:0000256" key="1">
    <source>
        <dbReference type="ARBA" id="ARBA00009437"/>
    </source>
</evidence>
<evidence type="ECO:0008006" key="7">
    <source>
        <dbReference type="Google" id="ProtNLM"/>
    </source>
</evidence>
<evidence type="ECO:0000256" key="3">
    <source>
        <dbReference type="ARBA" id="ARBA00023125"/>
    </source>
</evidence>
<dbReference type="GO" id="GO:0006355">
    <property type="term" value="P:regulation of DNA-templated transcription"/>
    <property type="evidence" value="ECO:0007669"/>
    <property type="project" value="TreeGrafter"/>
</dbReference>
<dbReference type="AlphaFoldDB" id="A0AAV3M311"/>
<gene>
    <name evidence="5" type="ORF">HMPREF1563_0034</name>
</gene>
<keyword evidence="3" id="KW-0238">DNA-binding</keyword>
<dbReference type="SUPFAM" id="SSF53850">
    <property type="entry name" value="Periplasmic binding protein-like II"/>
    <property type="match status" value="1"/>
</dbReference>
<evidence type="ECO:0000313" key="5">
    <source>
        <dbReference type="EMBL" id="EUD10198.1"/>
    </source>
</evidence>
<dbReference type="Gene3D" id="3.40.190.10">
    <property type="entry name" value="Periplasmic binding protein-like II"/>
    <property type="match status" value="1"/>
</dbReference>
<proteinExistence type="inferred from homology"/>
<dbReference type="Proteomes" id="UP000022311">
    <property type="component" value="Unassembled WGS sequence"/>
</dbReference>